<accession>A0A392RTH6</accession>
<evidence type="ECO:0000313" key="2">
    <source>
        <dbReference type="Proteomes" id="UP000265520"/>
    </source>
</evidence>
<organism evidence="1 2">
    <name type="scientific">Trifolium medium</name>
    <dbReference type="NCBI Taxonomy" id="97028"/>
    <lineage>
        <taxon>Eukaryota</taxon>
        <taxon>Viridiplantae</taxon>
        <taxon>Streptophyta</taxon>
        <taxon>Embryophyta</taxon>
        <taxon>Tracheophyta</taxon>
        <taxon>Spermatophyta</taxon>
        <taxon>Magnoliopsida</taxon>
        <taxon>eudicotyledons</taxon>
        <taxon>Gunneridae</taxon>
        <taxon>Pentapetalae</taxon>
        <taxon>rosids</taxon>
        <taxon>fabids</taxon>
        <taxon>Fabales</taxon>
        <taxon>Fabaceae</taxon>
        <taxon>Papilionoideae</taxon>
        <taxon>50 kb inversion clade</taxon>
        <taxon>NPAAA clade</taxon>
        <taxon>Hologalegina</taxon>
        <taxon>IRL clade</taxon>
        <taxon>Trifolieae</taxon>
        <taxon>Trifolium</taxon>
    </lineage>
</organism>
<proteinExistence type="predicted"/>
<feature type="non-terminal residue" evidence="1">
    <location>
        <position position="119"/>
    </location>
</feature>
<evidence type="ECO:0000313" key="1">
    <source>
        <dbReference type="EMBL" id="MCI38905.1"/>
    </source>
</evidence>
<dbReference type="Proteomes" id="UP000265520">
    <property type="component" value="Unassembled WGS sequence"/>
</dbReference>
<dbReference type="EMBL" id="LXQA010261240">
    <property type="protein sequence ID" value="MCI38905.1"/>
    <property type="molecule type" value="Genomic_DNA"/>
</dbReference>
<comment type="caution">
    <text evidence="1">The sequence shown here is derived from an EMBL/GenBank/DDBJ whole genome shotgun (WGS) entry which is preliminary data.</text>
</comment>
<feature type="non-terminal residue" evidence="1">
    <location>
        <position position="1"/>
    </location>
</feature>
<reference evidence="1 2" key="1">
    <citation type="journal article" date="2018" name="Front. Plant Sci.">
        <title>Red Clover (Trifolium pratense) and Zigzag Clover (T. medium) - A Picture of Genomic Similarities and Differences.</title>
        <authorList>
            <person name="Dluhosova J."/>
            <person name="Istvanek J."/>
            <person name="Nedelnik J."/>
            <person name="Repkova J."/>
        </authorList>
    </citation>
    <scope>NUCLEOTIDE SEQUENCE [LARGE SCALE GENOMIC DNA]</scope>
    <source>
        <strain evidence="2">cv. 10/8</strain>
        <tissue evidence="1">Leaf</tissue>
    </source>
</reference>
<sequence>CFKVDVIEEVVADVLVEETPSIPLERVITNSIDDLEEEWDKEIEICLRQLEACKVEETTKAFENVFEQEEKENVKEDSKAIIPELKELPSHLKYVFLGEDSLHPAIISSELSSLEAEKL</sequence>
<protein>
    <submittedName>
        <fullName evidence="1">Uncharacterized protein</fullName>
    </submittedName>
</protein>
<name>A0A392RTH6_9FABA</name>
<dbReference type="AlphaFoldDB" id="A0A392RTH6"/>
<keyword evidence="2" id="KW-1185">Reference proteome</keyword>